<evidence type="ECO:0000256" key="1">
    <source>
        <dbReference type="SAM" id="Coils"/>
    </source>
</evidence>
<dbReference type="EMBL" id="JAEHJZ010000026">
    <property type="protein sequence ID" value="MBJ7881187.1"/>
    <property type="molecule type" value="Genomic_DNA"/>
</dbReference>
<dbReference type="GO" id="GO:0016989">
    <property type="term" value="F:sigma factor antagonist activity"/>
    <property type="evidence" value="ECO:0007669"/>
    <property type="project" value="TreeGrafter"/>
</dbReference>
<name>A0A934KV27_9FLAO</name>
<protein>
    <submittedName>
        <fullName evidence="3">Anti-sigma factor</fullName>
    </submittedName>
</protein>
<keyword evidence="4" id="KW-1185">Reference proteome</keyword>
<dbReference type="GO" id="GO:0006417">
    <property type="term" value="P:regulation of translation"/>
    <property type="evidence" value="ECO:0007669"/>
    <property type="project" value="TreeGrafter"/>
</dbReference>
<proteinExistence type="predicted"/>
<organism evidence="3 4">
    <name type="scientific">Gelidibacter salicanalis</name>
    <dbReference type="NCBI Taxonomy" id="291193"/>
    <lineage>
        <taxon>Bacteria</taxon>
        <taxon>Pseudomonadati</taxon>
        <taxon>Bacteroidota</taxon>
        <taxon>Flavobacteriia</taxon>
        <taxon>Flavobacteriales</taxon>
        <taxon>Flavobacteriaceae</taxon>
        <taxon>Gelidibacter</taxon>
    </lineage>
</organism>
<dbReference type="PANTHER" id="PTHR37461:SF1">
    <property type="entry name" value="ANTI-SIGMA-K FACTOR RSKA"/>
    <property type="match status" value="1"/>
</dbReference>
<gene>
    <name evidence="3" type="ORF">JEM65_11085</name>
</gene>
<sequence>MDITAYIESGILELYVAGALSENENREVYKLMRQHPEILQEVEAIELAIKKLTAATAPSRRAGLFENIKAKIVHLSGNAATDSKVIPMVKSKYDWLTYTGWAAAIIIGAGLFWTLNQNNELESNLTTAEIENSYLEEQIANAKTDLAASKNLLNILRDKDIISVPLGGQGEFANTYAKVYWSKKDNSIYLDAQGLPEAPAGKVYQVWSLKLNPLTPTSLGTIDDFNTDDNKIFAIANANESEAFGITLEPEGGSETPTMDQLYTLGVVVTAAP</sequence>
<comment type="caution">
    <text evidence="3">The sequence shown here is derived from an EMBL/GenBank/DDBJ whole genome shotgun (WGS) entry which is preliminary data.</text>
</comment>
<feature type="coiled-coil region" evidence="1">
    <location>
        <begin position="118"/>
        <end position="159"/>
    </location>
</feature>
<evidence type="ECO:0000259" key="2">
    <source>
        <dbReference type="Pfam" id="PF10099"/>
    </source>
</evidence>
<dbReference type="GO" id="GO:0005886">
    <property type="term" value="C:plasma membrane"/>
    <property type="evidence" value="ECO:0007669"/>
    <property type="project" value="InterPro"/>
</dbReference>
<keyword evidence="1" id="KW-0175">Coiled coil</keyword>
<dbReference type="InterPro" id="IPR018764">
    <property type="entry name" value="RskA_C"/>
</dbReference>
<feature type="domain" description="Anti-sigma K factor RskA C-terminal" evidence="2">
    <location>
        <begin position="102"/>
        <end position="258"/>
    </location>
</feature>
<dbReference type="RefSeq" id="WP_199599400.1">
    <property type="nucleotide sequence ID" value="NZ_JAEHJZ010000026.1"/>
</dbReference>
<accession>A0A934KV27</accession>
<evidence type="ECO:0000313" key="3">
    <source>
        <dbReference type="EMBL" id="MBJ7881187.1"/>
    </source>
</evidence>
<dbReference type="Pfam" id="PF10099">
    <property type="entry name" value="RskA_C"/>
    <property type="match status" value="1"/>
</dbReference>
<reference evidence="3 4" key="1">
    <citation type="submission" date="2020-09" db="EMBL/GenBank/DDBJ databases">
        <title>Draft genome of Gelidibacter salicanalis PAMC21136.</title>
        <authorList>
            <person name="Park H."/>
        </authorList>
    </citation>
    <scope>NUCLEOTIDE SEQUENCE [LARGE SCALE GENOMIC DNA]</scope>
    <source>
        <strain evidence="3 4">PAMC21136</strain>
    </source>
</reference>
<dbReference type="AlphaFoldDB" id="A0A934KV27"/>
<dbReference type="InterPro" id="IPR051474">
    <property type="entry name" value="Anti-sigma-K/W_factor"/>
</dbReference>
<evidence type="ECO:0000313" key="4">
    <source>
        <dbReference type="Proteomes" id="UP000662373"/>
    </source>
</evidence>
<dbReference type="Proteomes" id="UP000662373">
    <property type="component" value="Unassembled WGS sequence"/>
</dbReference>
<dbReference type="PANTHER" id="PTHR37461">
    <property type="entry name" value="ANTI-SIGMA-K FACTOR RSKA"/>
    <property type="match status" value="1"/>
</dbReference>